<sequence>MIAVTIDFKCSSAMEADKKDPQSSQKADENPQGQGEKDEAAPKPHKKIIVGVCAMQRKANSKPMRAIMKKIAEYYKEWLEIYVFPEDVILNDPVENWPLCDCLISFHATDFPLNKAIEYERLRRPYVINDLHRQFDLLDRRKVFRTLARAGIEHPRHCVLVRNEEGKVVGGELREFNDHIEVNGMVFNKPFVEKPISAEDHNVYIYFPSSVGGGSQRLFRKVNDRSSWYSPVSTVRREGSYIYEEFIQADGTDVKVYAVGPYYAHAEARKAPGLDGKVERDQDGKEVRYPVILTAKEKMIARRVVIAFGQTVCGFDLLRANGKSYVCDVNGFSFVKTSTKYYEDTARILGNTILRRLASSLSIPWHIPFQADDPPLVSTPSGRIMELRCVVSVIRHGDRTPKQKMKVVVNDERFHNLFKKYGKEKKMEIKMKKPAQLMEMLELIREILHEQQDLRSSSLSRMTELREDEAEFKEVEAALEKAEENVKTWDQMRTVLEMYGHFSGINRKIQMKYVNPKDVKNSSESEEPQSPDILLIVKWGGELTTAGVLQAEALGKLFRTLYPGIRRTDGKDGPEDTQGLGFLRLHSTYRHDLKIYASDEGRVQMTAAAFTKGLLALEGELTPILMQMVKSANTDGLLNDDYNARQFQNDLKGYLHSVLQADRDFTPEDYQSLNPSGLRSINNAMEFIKNPRKMCHEIAGYVQKMCEIIRWHKINKPDRCLYLNESWELAERRWSKELREFRKNNRNGTDTDFDISKIPDIYDNIKYDLEHNPDLCINSETEFERFYLCVKNMADIVVPQEYGISTESKICVAQRVCTPLLAKIKNDLHRCVQNPEDEAESLTRLDPRASEGIATPMRHVRTRLYFTSESHIHTLMNLIRYGGLCPPDDKKWQRAMNFLSGVTEFNYMTQVVLMVYEDSRAEEEGNPTDRFHVELLFSPGLYPCFLTEKEKIYETRFNNKQKIPHSLNTKSSKTYKSYSSDASDREGNESDFSKEASVPTLNPAKDSQRSCSFDVPSRSNSLKTPRTSPRRTSPLEKDAAKVPEDKKGSPEGKEDGHESDEELTDNAVNLVVLGEVAGKEFSEMGQPAPQLSRKRHTTSERYDVQTKTEELVEEATPENYMSLIYNNAQKLEEVGKNNATGEADIPKFVRFNTNPNQIIKSMSDVACNRRRLLSTDDSLDESRLKEAEANAEGLILEANQATVGSGRGNWAKDILGAKDDETDKNNSSTSSTKTSNTSPNEPDRPPLSEVFSRRDIIVMKRSESKEPLGIQNAENQELKRDGEEEAKRHSSRRSRFPYRFKHHTVNLLTGGSSVDNRLISTDVLMGKFADTSRKRHLNNPAVLSTAVIARSSSAPRLQTYKDGDEIPVAEIRRFWPPLRSLETMHDNIQFKQFDQFLEKMIVNNTPLPSPPRTPVFKDDTPNQAAIDSKLKDTIRRLNKIRPDSVDA</sequence>
<dbReference type="Gene3D" id="3.40.50.11950">
    <property type="match status" value="1"/>
</dbReference>
<feature type="compositionally biased region" description="Basic and acidic residues" evidence="15">
    <location>
        <begin position="982"/>
        <end position="994"/>
    </location>
</feature>
<evidence type="ECO:0000256" key="15">
    <source>
        <dbReference type="SAM" id="MobiDB-lite"/>
    </source>
</evidence>
<accession>A0A1I7RLA3</accession>
<dbReference type="Pfam" id="PF18086">
    <property type="entry name" value="PPIP5K2_N"/>
    <property type="match status" value="1"/>
</dbReference>
<dbReference type="InterPro" id="IPR000560">
    <property type="entry name" value="His_Pase_clade-2"/>
</dbReference>
<gene>
    <name evidence="17" type="ORF">BXYJ_LOCUS1123</name>
</gene>
<comment type="subcellular location">
    <subcellularLocation>
        <location evidence="1 13">Cytoplasm</location>
        <location evidence="1 13">Cytosol</location>
    </subcellularLocation>
</comment>
<comment type="catalytic activity">
    <reaction evidence="10">
        <text>1D-myo-inositol hexakisphosphate + ATP = 1-diphospho-1D-myo-inositol 2,3,4,5,6-pentakisphosphate + ADP</text>
        <dbReference type="Rhea" id="RHEA:37459"/>
        <dbReference type="ChEBI" id="CHEBI:30616"/>
        <dbReference type="ChEBI" id="CHEBI:58130"/>
        <dbReference type="ChEBI" id="CHEBI:74946"/>
        <dbReference type="ChEBI" id="CHEBI:456216"/>
        <dbReference type="EC" id="2.7.4.24"/>
    </reaction>
    <physiologicalReaction direction="left-to-right" evidence="10">
        <dbReference type="Rhea" id="RHEA:37460"/>
    </physiologicalReaction>
</comment>
<dbReference type="SUPFAM" id="SSF56059">
    <property type="entry name" value="Glutathione synthetase ATP-binding domain-like"/>
    <property type="match status" value="1"/>
</dbReference>
<evidence type="ECO:0000256" key="11">
    <source>
        <dbReference type="ARBA" id="ARBA00055071"/>
    </source>
</evidence>
<keyword evidence="5 13" id="KW-0808">Transferase</keyword>
<dbReference type="Proteomes" id="UP000582659">
    <property type="component" value="Unassembled WGS sequence"/>
</dbReference>
<dbReference type="GO" id="GO:0005524">
    <property type="term" value="F:ATP binding"/>
    <property type="evidence" value="ECO:0007669"/>
    <property type="project" value="UniProtKB-KW"/>
</dbReference>
<protein>
    <recommendedName>
        <fullName evidence="12 13">Inositol hexakisphosphate and diphosphoinositol-pentakisphosphate kinase</fullName>
        <ecNumber evidence="3 13">2.7.4.24</ecNumber>
    </recommendedName>
</protein>
<comment type="similarity">
    <text evidence="2 13">Belongs to the histidine acid phosphatase family. VIP1 subfamily.</text>
</comment>
<feature type="region of interest" description="Disordered" evidence="15">
    <location>
        <begin position="1216"/>
        <end position="1294"/>
    </location>
</feature>
<feature type="region of interest" description="Disordered" evidence="15">
    <location>
        <begin position="964"/>
        <end position="1066"/>
    </location>
</feature>
<proteinExistence type="inferred from homology"/>
<dbReference type="GO" id="GO:0033857">
    <property type="term" value="F:5-diphosphoinositol pentakisphosphate 1-kinase activity"/>
    <property type="evidence" value="ECO:0007669"/>
    <property type="project" value="TreeGrafter"/>
</dbReference>
<feature type="region of interest" description="Disordered" evidence="15">
    <location>
        <begin position="1080"/>
        <end position="1108"/>
    </location>
</feature>
<feature type="coiled-coil region" evidence="14">
    <location>
        <begin position="465"/>
        <end position="492"/>
    </location>
</feature>
<feature type="compositionally biased region" description="Low complexity" evidence="15">
    <location>
        <begin position="969"/>
        <end position="980"/>
    </location>
</feature>
<feature type="compositionally biased region" description="Polar residues" evidence="15">
    <location>
        <begin position="1017"/>
        <end position="1031"/>
    </location>
</feature>
<keyword evidence="8 13" id="KW-0067">ATP-binding</keyword>
<feature type="domain" description="VIP1 N-terminal" evidence="16">
    <location>
        <begin position="48"/>
        <end position="139"/>
    </location>
</feature>
<dbReference type="Gene3D" id="3.40.50.1240">
    <property type="entry name" value="Phosphoglycerate mutase-like"/>
    <property type="match status" value="1"/>
</dbReference>
<dbReference type="EC" id="2.7.4.24" evidence="3 13"/>
<keyword evidence="6 13" id="KW-0547">Nucleotide-binding</keyword>
<feature type="compositionally biased region" description="Basic and acidic residues" evidence="15">
    <location>
        <begin position="15"/>
        <end position="42"/>
    </location>
</feature>
<evidence type="ECO:0000256" key="9">
    <source>
        <dbReference type="ARBA" id="ARBA00033696"/>
    </source>
</evidence>
<evidence type="ECO:0000313" key="20">
    <source>
        <dbReference type="Proteomes" id="UP000659654"/>
    </source>
</evidence>
<dbReference type="EMBL" id="CAJFCV020000001">
    <property type="protein sequence ID" value="CAG9083246.1"/>
    <property type="molecule type" value="Genomic_DNA"/>
</dbReference>
<dbReference type="GO" id="GO:0016791">
    <property type="term" value="F:phosphatase activity"/>
    <property type="evidence" value="ECO:0007669"/>
    <property type="project" value="UniProtKB-ARBA"/>
</dbReference>
<dbReference type="GO" id="GO:0032958">
    <property type="term" value="P:inositol phosphate biosynthetic process"/>
    <property type="evidence" value="ECO:0007669"/>
    <property type="project" value="TreeGrafter"/>
</dbReference>
<evidence type="ECO:0000256" key="8">
    <source>
        <dbReference type="ARBA" id="ARBA00022840"/>
    </source>
</evidence>
<keyword evidence="4 13" id="KW-0963">Cytoplasm</keyword>
<comment type="function">
    <text evidence="11">Bifunctional inositol kinase that acts in concert with the IP6K kinases to synthesize the diphosphate group-containing inositol pyrophosphates diphosphoinositol pentakisphosphate, PP-InsP5, and bis-diphosphoinositol tetrakisphosphate, (PP)2-InsP4. PP-InsP5 and (PP)2-InsP4, also respectively called InsP7 and InsP8, may regulate a variety of cellular processes, including apoptosis, vesicle trafficking, cytoskeletal dynamics, and exocytosis. Phosphorylates inositol hexakisphosphate (InsP6) at position 1 to produce PP-InsP5 which is in turn phosphorylated by IP6Ks to produce (PP)2-InsP4. Alternatively, phosphorylates PP-InsP5 at position 1, produced by IP6Ks from InsP6, to produce (PP)2-InsP4.</text>
</comment>
<evidence type="ECO:0000313" key="19">
    <source>
        <dbReference type="Proteomes" id="UP000095284"/>
    </source>
</evidence>
<comment type="catalytic activity">
    <reaction evidence="9">
        <text>5-diphospho-1D-myo-inositol 1,2,3,4,6-pentakisphosphate + ATP + H(+) = 1,5-bis(diphospho)-1D-myo-inositol 2,3,4,6-tetrakisphosphate + ADP</text>
        <dbReference type="Rhea" id="RHEA:10276"/>
        <dbReference type="ChEBI" id="CHEBI:15378"/>
        <dbReference type="ChEBI" id="CHEBI:30616"/>
        <dbReference type="ChEBI" id="CHEBI:58628"/>
        <dbReference type="ChEBI" id="CHEBI:77983"/>
        <dbReference type="ChEBI" id="CHEBI:456216"/>
        <dbReference type="EC" id="2.7.4.24"/>
    </reaction>
    <physiologicalReaction direction="left-to-right" evidence="9">
        <dbReference type="Rhea" id="RHEA:10277"/>
    </physiologicalReaction>
</comment>
<evidence type="ECO:0000256" key="7">
    <source>
        <dbReference type="ARBA" id="ARBA00022777"/>
    </source>
</evidence>
<feature type="region of interest" description="Disordered" evidence="15">
    <location>
        <begin position="13"/>
        <end position="43"/>
    </location>
</feature>
<feature type="compositionally biased region" description="Basic and acidic residues" evidence="15">
    <location>
        <begin position="1241"/>
        <end position="1266"/>
    </location>
</feature>
<evidence type="ECO:0000313" key="17">
    <source>
        <dbReference type="EMBL" id="CAD5208887.1"/>
    </source>
</evidence>
<dbReference type="CDD" id="cd07061">
    <property type="entry name" value="HP_HAP_like"/>
    <property type="match status" value="1"/>
</dbReference>
<evidence type="ECO:0000313" key="18">
    <source>
        <dbReference type="EMBL" id="CAG9083246.1"/>
    </source>
</evidence>
<reference evidence="18" key="2">
    <citation type="submission" date="2020-08" db="EMBL/GenBank/DDBJ databases">
        <authorList>
            <person name="Kikuchi T."/>
        </authorList>
    </citation>
    <scope>NUCLEOTIDE SEQUENCE</scope>
    <source>
        <strain evidence="17">Ka4C1</strain>
    </source>
</reference>
<evidence type="ECO:0000256" key="6">
    <source>
        <dbReference type="ARBA" id="ARBA00022741"/>
    </source>
</evidence>
<organism evidence="19 21">
    <name type="scientific">Bursaphelenchus xylophilus</name>
    <name type="common">Pinewood nematode worm</name>
    <name type="synonym">Aphelenchoides xylophilus</name>
    <dbReference type="NCBI Taxonomy" id="6326"/>
    <lineage>
        <taxon>Eukaryota</taxon>
        <taxon>Metazoa</taxon>
        <taxon>Ecdysozoa</taxon>
        <taxon>Nematoda</taxon>
        <taxon>Chromadorea</taxon>
        <taxon>Rhabditida</taxon>
        <taxon>Tylenchina</taxon>
        <taxon>Tylenchomorpha</taxon>
        <taxon>Aphelenchoidea</taxon>
        <taxon>Aphelenchoididae</taxon>
        <taxon>Bursaphelenchus</taxon>
    </lineage>
</organism>
<keyword evidence="14" id="KW-0175">Coiled coil</keyword>
<evidence type="ECO:0000256" key="1">
    <source>
        <dbReference type="ARBA" id="ARBA00004514"/>
    </source>
</evidence>
<evidence type="ECO:0000256" key="4">
    <source>
        <dbReference type="ARBA" id="ARBA00022490"/>
    </source>
</evidence>
<dbReference type="FunFam" id="3.30.470.20:FF:000003">
    <property type="entry name" value="Inositol hexakisphosphate and diphosphoinositol-pentakisphosphate kinase"/>
    <property type="match status" value="1"/>
</dbReference>
<dbReference type="SUPFAM" id="SSF53254">
    <property type="entry name" value="Phosphoglycerate mutase-like"/>
    <property type="match status" value="1"/>
</dbReference>
<dbReference type="WBParaSite" id="BXY_0148800.1">
    <property type="protein sequence ID" value="BXY_0148800.1"/>
    <property type="gene ID" value="BXY_0148800"/>
</dbReference>
<dbReference type="GO" id="GO:0006020">
    <property type="term" value="P:inositol metabolic process"/>
    <property type="evidence" value="ECO:0007669"/>
    <property type="project" value="TreeGrafter"/>
</dbReference>
<dbReference type="Pfam" id="PF00328">
    <property type="entry name" value="His_Phos_2"/>
    <property type="match status" value="1"/>
</dbReference>
<evidence type="ECO:0000256" key="2">
    <source>
        <dbReference type="ARBA" id="ARBA00005609"/>
    </source>
</evidence>
<dbReference type="GO" id="GO:0005829">
    <property type="term" value="C:cytosol"/>
    <property type="evidence" value="ECO:0007669"/>
    <property type="project" value="UniProtKB-SubCell"/>
</dbReference>
<feature type="compositionally biased region" description="Low complexity" evidence="15">
    <location>
        <begin position="1225"/>
        <end position="1240"/>
    </location>
</feature>
<evidence type="ECO:0000256" key="3">
    <source>
        <dbReference type="ARBA" id="ARBA00012893"/>
    </source>
</evidence>
<name>A0A1I7RLA3_BURXY</name>
<evidence type="ECO:0000259" key="16">
    <source>
        <dbReference type="Pfam" id="PF18086"/>
    </source>
</evidence>
<dbReference type="EMBL" id="CAJFDI010000001">
    <property type="protein sequence ID" value="CAD5208887.1"/>
    <property type="molecule type" value="Genomic_DNA"/>
</dbReference>
<dbReference type="Proteomes" id="UP000095284">
    <property type="component" value="Unplaced"/>
</dbReference>
<keyword evidence="20" id="KW-1185">Reference proteome</keyword>
<evidence type="ECO:0000313" key="21">
    <source>
        <dbReference type="WBParaSite" id="BXY_0148800.1"/>
    </source>
</evidence>
<evidence type="ECO:0000256" key="14">
    <source>
        <dbReference type="SAM" id="Coils"/>
    </source>
</evidence>
<evidence type="ECO:0000256" key="5">
    <source>
        <dbReference type="ARBA" id="ARBA00022679"/>
    </source>
</evidence>
<dbReference type="InterPro" id="IPR033379">
    <property type="entry name" value="Acid_Pase_AS"/>
</dbReference>
<evidence type="ECO:0000256" key="12">
    <source>
        <dbReference type="ARBA" id="ARBA00071668"/>
    </source>
</evidence>
<dbReference type="PANTHER" id="PTHR12750">
    <property type="entry name" value="DIPHOSPHOINOSITOL PENTAKISPHOSPHATE KINASE"/>
    <property type="match status" value="1"/>
</dbReference>
<dbReference type="InterPro" id="IPR040557">
    <property type="entry name" value="VIP1_N"/>
</dbReference>
<evidence type="ECO:0000256" key="10">
    <source>
        <dbReference type="ARBA" id="ARBA00034629"/>
    </source>
</evidence>
<feature type="compositionally biased region" description="Basic and acidic residues" evidence="15">
    <location>
        <begin position="1097"/>
        <end position="1108"/>
    </location>
</feature>
<dbReference type="SMR" id="A0A1I7RLA3"/>
<keyword evidence="7 13" id="KW-0418">Kinase</keyword>
<evidence type="ECO:0000256" key="13">
    <source>
        <dbReference type="RuleBase" id="RU365032"/>
    </source>
</evidence>
<dbReference type="PROSITE" id="PS00616">
    <property type="entry name" value="HIS_ACID_PHOSPHAT_1"/>
    <property type="match status" value="1"/>
</dbReference>
<feature type="compositionally biased region" description="Basic and acidic residues" evidence="15">
    <location>
        <begin position="1033"/>
        <end position="1056"/>
    </location>
</feature>
<dbReference type="PANTHER" id="PTHR12750:SF9">
    <property type="entry name" value="INOSITOL HEXAKISPHOSPHATE AND DIPHOSPHOINOSITOL-PENTAKISPHOSPHATE KINASE"/>
    <property type="match status" value="1"/>
</dbReference>
<reference evidence="21" key="1">
    <citation type="submission" date="2016-11" db="UniProtKB">
        <authorList>
            <consortium name="WormBaseParasite"/>
        </authorList>
    </citation>
    <scope>IDENTIFICATION</scope>
</reference>
<dbReference type="Proteomes" id="UP000659654">
    <property type="component" value="Unassembled WGS sequence"/>
</dbReference>
<dbReference type="eggNOG" id="KOG1057">
    <property type="taxonomic scope" value="Eukaryota"/>
</dbReference>
<dbReference type="GO" id="GO:0000828">
    <property type="term" value="F:inositol hexakisphosphate kinase activity"/>
    <property type="evidence" value="ECO:0007669"/>
    <property type="project" value="TreeGrafter"/>
</dbReference>
<dbReference type="OrthoDB" id="18042at2759"/>
<dbReference type="Gene3D" id="3.30.470.20">
    <property type="entry name" value="ATP-grasp fold, B domain"/>
    <property type="match status" value="1"/>
</dbReference>
<feature type="compositionally biased region" description="Basic and acidic residues" evidence="15">
    <location>
        <begin position="1276"/>
        <end position="1288"/>
    </location>
</feature>
<dbReference type="InterPro" id="IPR037446">
    <property type="entry name" value="His_Pase_VIP1"/>
</dbReference>
<dbReference type="InterPro" id="IPR029033">
    <property type="entry name" value="His_PPase_superfam"/>
</dbReference>